<protein>
    <recommendedName>
        <fullName evidence="1">C2H2-type domain-containing protein</fullName>
    </recommendedName>
</protein>
<accession>A0A6C0BE32</accession>
<dbReference type="Pfam" id="PF02463">
    <property type="entry name" value="SMC_N"/>
    <property type="match status" value="1"/>
</dbReference>
<dbReference type="InterPro" id="IPR013087">
    <property type="entry name" value="Znf_C2H2_type"/>
</dbReference>
<feature type="domain" description="C2H2-type" evidence="1">
    <location>
        <begin position="705"/>
        <end position="727"/>
    </location>
</feature>
<dbReference type="PANTHER" id="PTHR32114:SF2">
    <property type="entry name" value="ABC TRANSPORTER ABCH.3"/>
    <property type="match status" value="1"/>
</dbReference>
<dbReference type="EMBL" id="MN739115">
    <property type="protein sequence ID" value="QHS89643.1"/>
    <property type="molecule type" value="Genomic_DNA"/>
</dbReference>
<dbReference type="PANTHER" id="PTHR32114">
    <property type="entry name" value="ABC TRANSPORTER ABCH.3"/>
    <property type="match status" value="1"/>
</dbReference>
<dbReference type="InterPro" id="IPR003395">
    <property type="entry name" value="RecF/RecN/SMC_N"/>
</dbReference>
<sequence length="736" mass="85131">MSFEDFVASSEFKTELLELFAQFNSAELSANNFQSNSKVIKIVELSWNNVYKFSNKQYTLNFENRGIDHIAGLNASGKSSIIYILAYALFGGKYSSLPMTKDLVLNNENTDHGNITCEFYIDEDKYIISRTIMRKSTDKLSLSCNGKKIECDQNTLTQIFGDRELFLSIFCATQNHEYFVDKTVKAKYALVETLFGFESILENIKKFKSNHLYLKQLEKSLILVQPEFYETKISQIDMEIEIIKSRIDKLKSNEYDNSYKEIKKQLSMFINPTTIADVKSYDRIINIDVDIQKLKKFIPKISENTPNEYNFENIQIFFYWFDKLYAEASTYINEHKHFLLYTGFEDRDIKTELFIIANRINELSMNLFGESLQLTPDNITKLNVKINIELEKFNNNADNDGDSNIKTNLYNLQNSITEYVNGCIEFVCSSTTRDNIKLIRKDVANYYRDLTMYYYIFKNLERIKKLDITDEQINNKITESDELLGLIKNMSSLMCEKTILEEKMTINNKTIDKARTNKKELTIYEEYNNAIIKYKDALISGSYKSLQDNWNKELTQFFNSTNIKVSVEQSGEILITDFNTGNFISADVASGFQKFILDITFRVTMRGLITKTPYYNLLIIDEGFGVADDVNSKLIIPYLQSKSEQFKILVISHSTEFVNDSINQIEIANCEILPTSINKNINKKNNSIGGDNCIISQNDRLTFTCKCCNIVLSNKSTAMKHISTKKHDLNYITFAD</sequence>
<dbReference type="Gene3D" id="3.40.50.300">
    <property type="entry name" value="P-loop containing nucleotide triphosphate hydrolases"/>
    <property type="match status" value="2"/>
</dbReference>
<dbReference type="AlphaFoldDB" id="A0A6C0BE32"/>
<reference evidence="2" key="1">
    <citation type="journal article" date="2020" name="Nature">
        <title>Giant virus diversity and host interactions through global metagenomics.</title>
        <authorList>
            <person name="Schulz F."/>
            <person name="Roux S."/>
            <person name="Paez-Espino D."/>
            <person name="Jungbluth S."/>
            <person name="Walsh D.A."/>
            <person name="Denef V.J."/>
            <person name="McMahon K.D."/>
            <person name="Konstantinidis K.T."/>
            <person name="Eloe-Fadrosh E.A."/>
            <person name="Kyrpides N.C."/>
            <person name="Woyke T."/>
        </authorList>
    </citation>
    <scope>NUCLEOTIDE SEQUENCE</scope>
    <source>
        <strain evidence="2">GVMAG-M-3300010160-26</strain>
    </source>
</reference>
<evidence type="ECO:0000313" key="2">
    <source>
        <dbReference type="EMBL" id="QHS89643.1"/>
    </source>
</evidence>
<evidence type="ECO:0000259" key="1">
    <source>
        <dbReference type="PROSITE" id="PS00028"/>
    </source>
</evidence>
<dbReference type="PROSITE" id="PS00028">
    <property type="entry name" value="ZINC_FINGER_C2H2_1"/>
    <property type="match status" value="1"/>
</dbReference>
<dbReference type="SUPFAM" id="SSF52540">
    <property type="entry name" value="P-loop containing nucleoside triphosphate hydrolases"/>
    <property type="match status" value="1"/>
</dbReference>
<name>A0A6C0BE32_9ZZZZ</name>
<dbReference type="InterPro" id="IPR027417">
    <property type="entry name" value="P-loop_NTPase"/>
</dbReference>
<organism evidence="2">
    <name type="scientific">viral metagenome</name>
    <dbReference type="NCBI Taxonomy" id="1070528"/>
    <lineage>
        <taxon>unclassified sequences</taxon>
        <taxon>metagenomes</taxon>
        <taxon>organismal metagenomes</taxon>
    </lineage>
</organism>
<proteinExistence type="predicted"/>